<evidence type="ECO:0000313" key="4">
    <source>
        <dbReference type="Proteomes" id="UP001500866"/>
    </source>
</evidence>
<reference evidence="3 4" key="1">
    <citation type="journal article" date="2019" name="Int. J. Syst. Evol. Microbiol.">
        <title>The Global Catalogue of Microorganisms (GCM) 10K type strain sequencing project: providing services to taxonomists for standard genome sequencing and annotation.</title>
        <authorList>
            <consortium name="The Broad Institute Genomics Platform"/>
            <consortium name="The Broad Institute Genome Sequencing Center for Infectious Disease"/>
            <person name="Wu L."/>
            <person name="Ma J."/>
        </authorList>
    </citation>
    <scope>NUCLEOTIDE SEQUENCE [LARGE SCALE GENOMIC DNA]</scope>
    <source>
        <strain evidence="3 4">JCM 15395</strain>
    </source>
</reference>
<dbReference type="PROSITE" id="PS50846">
    <property type="entry name" value="HMA_2"/>
    <property type="match status" value="1"/>
</dbReference>
<name>A0ABN1FYW7_9BACI</name>
<dbReference type="SUPFAM" id="SSF55008">
    <property type="entry name" value="HMA, heavy metal-associated domain"/>
    <property type="match status" value="1"/>
</dbReference>
<proteinExistence type="predicted"/>
<dbReference type="Proteomes" id="UP001500866">
    <property type="component" value="Unassembled WGS sequence"/>
</dbReference>
<dbReference type="InterPro" id="IPR017969">
    <property type="entry name" value="Heavy-metal-associated_CS"/>
</dbReference>
<comment type="caution">
    <text evidence="3">The sequence shown here is derived from an EMBL/GenBank/DDBJ whole genome shotgun (WGS) entry which is preliminary data.</text>
</comment>
<dbReference type="RefSeq" id="WP_343811920.1">
    <property type="nucleotide sequence ID" value="NZ_BAAADS010000011.1"/>
</dbReference>
<feature type="domain" description="HMA" evidence="2">
    <location>
        <begin position="2"/>
        <end position="68"/>
    </location>
</feature>
<accession>A0ABN1FYW7</accession>
<dbReference type="EMBL" id="BAAADS010000011">
    <property type="protein sequence ID" value="GAA0600376.1"/>
    <property type="molecule type" value="Genomic_DNA"/>
</dbReference>
<evidence type="ECO:0000256" key="1">
    <source>
        <dbReference type="ARBA" id="ARBA00022723"/>
    </source>
</evidence>
<dbReference type="InterPro" id="IPR036163">
    <property type="entry name" value="HMA_dom_sf"/>
</dbReference>
<evidence type="ECO:0000313" key="3">
    <source>
        <dbReference type="EMBL" id="GAA0600376.1"/>
    </source>
</evidence>
<dbReference type="CDD" id="cd00371">
    <property type="entry name" value="HMA"/>
    <property type="match status" value="1"/>
</dbReference>
<dbReference type="Gene3D" id="3.30.70.100">
    <property type="match status" value="1"/>
</dbReference>
<evidence type="ECO:0000259" key="2">
    <source>
        <dbReference type="PROSITE" id="PS50846"/>
    </source>
</evidence>
<dbReference type="Pfam" id="PF00403">
    <property type="entry name" value="HMA"/>
    <property type="match status" value="1"/>
</dbReference>
<dbReference type="InterPro" id="IPR006121">
    <property type="entry name" value="HMA_dom"/>
</dbReference>
<keyword evidence="1" id="KW-0479">Metal-binding</keyword>
<protein>
    <submittedName>
        <fullName evidence="3">Heavy-metal-associated domain-containing protein</fullName>
    </submittedName>
</protein>
<keyword evidence="4" id="KW-1185">Reference proteome</keyword>
<sequence>MTTVKFQLEPLTCPSCIKKIEGKLGKMEGVKEAKVLFNSSKVKAIIDEDKANEMELKTIIEKLGYPVIA</sequence>
<gene>
    <name evidence="3" type="ORF">GCM10009001_15990</name>
</gene>
<organism evidence="3 4">
    <name type="scientific">Virgibacillus siamensis</name>
    <dbReference type="NCBI Taxonomy" id="480071"/>
    <lineage>
        <taxon>Bacteria</taxon>
        <taxon>Bacillati</taxon>
        <taxon>Bacillota</taxon>
        <taxon>Bacilli</taxon>
        <taxon>Bacillales</taxon>
        <taxon>Bacillaceae</taxon>
        <taxon>Virgibacillus</taxon>
    </lineage>
</organism>
<dbReference type="PROSITE" id="PS01047">
    <property type="entry name" value="HMA_1"/>
    <property type="match status" value="1"/>
</dbReference>